<dbReference type="RefSeq" id="WP_346176123.1">
    <property type="nucleotide sequence ID" value="NZ_BAAASD010000018.1"/>
</dbReference>
<keyword evidence="2" id="KW-1133">Transmembrane helix</keyword>
<evidence type="ECO:0000256" key="2">
    <source>
        <dbReference type="SAM" id="Phobius"/>
    </source>
</evidence>
<feature type="compositionally biased region" description="Low complexity" evidence="1">
    <location>
        <begin position="27"/>
        <end position="45"/>
    </location>
</feature>
<proteinExistence type="predicted"/>
<evidence type="ECO:0000256" key="1">
    <source>
        <dbReference type="SAM" id="MobiDB-lite"/>
    </source>
</evidence>
<sequence length="249" mass="25650">MTEQYPPTPPQPAGVPSQPGPPPAFPAAPAGPAGPSRPGRFSPRRPLVSGVIGLVVGLALAGIPVLLSDDDGGGGFGGGGGGAELTAPAKLGELRPFADVQRKEGAPKAGKMADGLVEEDRKSGERLSEAYGGAAAVVKRYADDDVQTTVTLVAVRSRSPKPYVPYEDRERLALAVPPDELKVIGEVSCVLYNQPTPAGSKPTAESVHVTYCQRTGDGLTVQIRPSGSGLANRPSKVADLVEKAWSELS</sequence>
<keyword evidence="2" id="KW-0812">Transmembrane</keyword>
<dbReference type="Proteomes" id="UP001500253">
    <property type="component" value="Unassembled WGS sequence"/>
</dbReference>
<feature type="region of interest" description="Disordered" evidence="1">
    <location>
        <begin position="1"/>
        <end position="45"/>
    </location>
</feature>
<gene>
    <name evidence="3" type="ORF">GCM10010246_43810</name>
</gene>
<feature type="compositionally biased region" description="Pro residues" evidence="1">
    <location>
        <begin position="1"/>
        <end position="26"/>
    </location>
</feature>
<evidence type="ECO:0000313" key="3">
    <source>
        <dbReference type="EMBL" id="GAA2350914.1"/>
    </source>
</evidence>
<feature type="transmembrane region" description="Helical" evidence="2">
    <location>
        <begin position="47"/>
        <end position="67"/>
    </location>
</feature>
<accession>A0ABP5TGM5</accession>
<dbReference type="EMBL" id="BAAASD010000018">
    <property type="protein sequence ID" value="GAA2350914.1"/>
    <property type="molecule type" value="Genomic_DNA"/>
</dbReference>
<evidence type="ECO:0008006" key="5">
    <source>
        <dbReference type="Google" id="ProtNLM"/>
    </source>
</evidence>
<name>A0ABP5TGM5_9ACTN</name>
<protein>
    <recommendedName>
        <fullName evidence="5">Serine/threonine protein kinase</fullName>
    </recommendedName>
</protein>
<organism evidence="3 4">
    <name type="scientific">Streptomyces cuspidosporus</name>
    <dbReference type="NCBI Taxonomy" id="66882"/>
    <lineage>
        <taxon>Bacteria</taxon>
        <taxon>Bacillati</taxon>
        <taxon>Actinomycetota</taxon>
        <taxon>Actinomycetes</taxon>
        <taxon>Kitasatosporales</taxon>
        <taxon>Streptomycetaceae</taxon>
        <taxon>Streptomyces</taxon>
    </lineage>
</organism>
<keyword evidence="2" id="KW-0472">Membrane</keyword>
<comment type="caution">
    <text evidence="3">The sequence shown here is derived from an EMBL/GenBank/DDBJ whole genome shotgun (WGS) entry which is preliminary data.</text>
</comment>
<evidence type="ECO:0000313" key="4">
    <source>
        <dbReference type="Proteomes" id="UP001500253"/>
    </source>
</evidence>
<reference evidence="4" key="1">
    <citation type="journal article" date="2019" name="Int. J. Syst. Evol. Microbiol.">
        <title>The Global Catalogue of Microorganisms (GCM) 10K type strain sequencing project: providing services to taxonomists for standard genome sequencing and annotation.</title>
        <authorList>
            <consortium name="The Broad Institute Genomics Platform"/>
            <consortium name="The Broad Institute Genome Sequencing Center for Infectious Disease"/>
            <person name="Wu L."/>
            <person name="Ma J."/>
        </authorList>
    </citation>
    <scope>NUCLEOTIDE SEQUENCE [LARGE SCALE GENOMIC DNA]</scope>
    <source>
        <strain evidence="4">JCM 4316</strain>
    </source>
</reference>
<keyword evidence="4" id="KW-1185">Reference proteome</keyword>